<dbReference type="Pfam" id="PF00400">
    <property type="entry name" value="WD40"/>
    <property type="match status" value="2"/>
</dbReference>
<feature type="repeat" description="WD" evidence="3">
    <location>
        <begin position="59"/>
        <end position="100"/>
    </location>
</feature>
<comment type="caution">
    <text evidence="4">The sequence shown here is derived from an EMBL/GenBank/DDBJ whole genome shotgun (WGS) entry which is preliminary data.</text>
</comment>
<dbReference type="PANTHER" id="PTHR19848:SF8">
    <property type="entry name" value="F-BOX AND WD REPEAT DOMAIN CONTAINING 7"/>
    <property type="match status" value="1"/>
</dbReference>
<proteinExistence type="predicted"/>
<dbReference type="STRING" id="100816.A0A175W2I9"/>
<dbReference type="InterPro" id="IPR015943">
    <property type="entry name" value="WD40/YVTN_repeat-like_dom_sf"/>
</dbReference>
<dbReference type="PANTHER" id="PTHR19848">
    <property type="entry name" value="WD40 REPEAT PROTEIN"/>
    <property type="match status" value="1"/>
</dbReference>
<keyword evidence="2" id="KW-0677">Repeat</keyword>
<dbReference type="Proteomes" id="UP000078237">
    <property type="component" value="Unassembled WGS sequence"/>
</dbReference>
<evidence type="ECO:0000313" key="5">
    <source>
        <dbReference type="Proteomes" id="UP000078237"/>
    </source>
</evidence>
<dbReference type="Gene3D" id="2.130.10.10">
    <property type="entry name" value="YVTN repeat-like/Quinoprotein amine dehydrogenase"/>
    <property type="match status" value="2"/>
</dbReference>
<name>A0A175W2I9_9PEZI</name>
<dbReference type="OrthoDB" id="4577091at2759"/>
<gene>
    <name evidence="4" type="ORF">MMYC01_204809</name>
</gene>
<feature type="repeat" description="WD" evidence="3">
    <location>
        <begin position="17"/>
        <end position="58"/>
    </location>
</feature>
<dbReference type="PROSITE" id="PS50294">
    <property type="entry name" value="WD_REPEATS_REGION"/>
    <property type="match status" value="2"/>
</dbReference>
<evidence type="ECO:0000313" key="4">
    <source>
        <dbReference type="EMBL" id="KXX77775.1"/>
    </source>
</evidence>
<dbReference type="PROSITE" id="PS50082">
    <property type="entry name" value="WD_REPEATS_2"/>
    <property type="match status" value="2"/>
</dbReference>
<dbReference type="SMART" id="SM00320">
    <property type="entry name" value="WD40"/>
    <property type="match status" value="2"/>
</dbReference>
<evidence type="ECO:0000256" key="3">
    <source>
        <dbReference type="PROSITE-ProRule" id="PRU00221"/>
    </source>
</evidence>
<accession>A0A175W2I9</accession>
<organism evidence="4 5">
    <name type="scientific">Madurella mycetomatis</name>
    <dbReference type="NCBI Taxonomy" id="100816"/>
    <lineage>
        <taxon>Eukaryota</taxon>
        <taxon>Fungi</taxon>
        <taxon>Dikarya</taxon>
        <taxon>Ascomycota</taxon>
        <taxon>Pezizomycotina</taxon>
        <taxon>Sordariomycetes</taxon>
        <taxon>Sordariomycetidae</taxon>
        <taxon>Sordariales</taxon>
        <taxon>Sordariales incertae sedis</taxon>
        <taxon>Madurella</taxon>
    </lineage>
</organism>
<protein>
    <submittedName>
        <fullName evidence="4">Vegetative incompatibility protein HET-E-1</fullName>
    </submittedName>
</protein>
<reference evidence="4 5" key="1">
    <citation type="journal article" date="2016" name="Genome Announc.">
        <title>Genome Sequence of Madurella mycetomatis mm55, Isolated from a Human Mycetoma Case in Sudan.</title>
        <authorList>
            <person name="Smit S."/>
            <person name="Derks M.F."/>
            <person name="Bervoets S."/>
            <person name="Fahal A."/>
            <person name="van Leeuwen W."/>
            <person name="van Belkum A."/>
            <person name="van de Sande W.W."/>
        </authorList>
    </citation>
    <scope>NUCLEOTIDE SEQUENCE [LARGE SCALE GENOMIC DNA]</scope>
    <source>
        <strain evidence="5">mm55</strain>
    </source>
</reference>
<keyword evidence="1 3" id="KW-0853">WD repeat</keyword>
<dbReference type="InterPro" id="IPR001680">
    <property type="entry name" value="WD40_rpt"/>
</dbReference>
<evidence type="ECO:0000256" key="1">
    <source>
        <dbReference type="ARBA" id="ARBA00022574"/>
    </source>
</evidence>
<evidence type="ECO:0000256" key="2">
    <source>
        <dbReference type="ARBA" id="ARBA00022737"/>
    </source>
</evidence>
<sequence>MTVKIWDPATGQCVATLKGHSHPVNSVAWSYDSSRLASASYDMTVKIWDPATGQCVAMLKGHSHPVNSVAWSYDSSRLASASYDMTVKIWGPATGQCVATFAIAWHISLTTPKILYDPVRNLS</sequence>
<dbReference type="SUPFAM" id="SSF50978">
    <property type="entry name" value="WD40 repeat-like"/>
    <property type="match status" value="1"/>
</dbReference>
<dbReference type="VEuPathDB" id="FungiDB:MMYC01_204809"/>
<dbReference type="InterPro" id="IPR036322">
    <property type="entry name" value="WD40_repeat_dom_sf"/>
</dbReference>
<keyword evidence="5" id="KW-1185">Reference proteome</keyword>
<dbReference type="EMBL" id="LCTW02000146">
    <property type="protein sequence ID" value="KXX77775.1"/>
    <property type="molecule type" value="Genomic_DNA"/>
</dbReference>
<dbReference type="AlphaFoldDB" id="A0A175W2I9"/>